<dbReference type="EMBL" id="JAVLAM010000001">
    <property type="protein sequence ID" value="MDT7014288.1"/>
    <property type="molecule type" value="Genomic_DNA"/>
</dbReference>
<dbReference type="EMBL" id="JAVLAM010000001">
    <property type="protein sequence ID" value="MDT7013631.1"/>
    <property type="molecule type" value="Genomic_DNA"/>
</dbReference>
<name>A0AAW8W5D2_9LACO</name>
<feature type="domain" description="Insertion element IS150 protein InsJ-like helix-turn-helix" evidence="2">
    <location>
        <begin position="68"/>
        <end position="109"/>
    </location>
</feature>
<dbReference type="InterPro" id="IPR036388">
    <property type="entry name" value="WH-like_DNA-bd_sf"/>
</dbReference>
<evidence type="ECO:0000256" key="1">
    <source>
        <dbReference type="ARBA" id="ARBA00038232"/>
    </source>
</evidence>
<protein>
    <submittedName>
        <fullName evidence="3">Transposase</fullName>
    </submittedName>
</protein>
<reference evidence="3" key="1">
    <citation type="submission" date="2023-08" db="EMBL/GenBank/DDBJ databases">
        <authorList>
            <person name="Page C.A."/>
            <person name="Perez-Diaz I.M."/>
        </authorList>
    </citation>
    <scope>NUCLEOTIDE SEQUENCE</scope>
    <source>
        <strain evidence="3">3.8.38</strain>
    </source>
</reference>
<dbReference type="PANTHER" id="PTHR33795:SF1">
    <property type="entry name" value="INSERTION ELEMENT IS150 PROTEIN INSJ"/>
    <property type="match status" value="1"/>
</dbReference>
<dbReference type="EMBL" id="JAVLAM010000001">
    <property type="protein sequence ID" value="MDT7014360.1"/>
    <property type="molecule type" value="Genomic_DNA"/>
</dbReference>
<comment type="caution">
    <text evidence="3">The sequence shown here is derived from an EMBL/GenBank/DDBJ whole genome shotgun (WGS) entry which is preliminary data.</text>
</comment>
<evidence type="ECO:0000313" key="8">
    <source>
        <dbReference type="EMBL" id="MDT7014944.1"/>
    </source>
</evidence>
<proteinExistence type="inferred from homology"/>
<evidence type="ECO:0000313" key="6">
    <source>
        <dbReference type="EMBL" id="MDT7014288.1"/>
    </source>
</evidence>
<evidence type="ECO:0000313" key="7">
    <source>
        <dbReference type="EMBL" id="MDT7014360.1"/>
    </source>
</evidence>
<evidence type="ECO:0000313" key="4">
    <source>
        <dbReference type="EMBL" id="MDT7013735.1"/>
    </source>
</evidence>
<dbReference type="InterPro" id="IPR010921">
    <property type="entry name" value="Trp_repressor/repl_initiator"/>
</dbReference>
<dbReference type="SUPFAM" id="SSF48295">
    <property type="entry name" value="TrpR-like"/>
    <property type="match status" value="3"/>
</dbReference>
<dbReference type="Pfam" id="PF13518">
    <property type="entry name" value="HTH_28"/>
    <property type="match status" value="2"/>
</dbReference>
<comment type="similarity">
    <text evidence="1">Belongs to the IS150/IS1296 orfA family.</text>
</comment>
<dbReference type="InterPro" id="IPR052057">
    <property type="entry name" value="IS150/IS1296_orfA-like"/>
</dbReference>
<dbReference type="EMBL" id="JAVLAM010000001">
    <property type="protein sequence ID" value="MDT7013735.1"/>
    <property type="molecule type" value="Genomic_DNA"/>
</dbReference>
<dbReference type="EMBL" id="JAVLAM010000001">
    <property type="protein sequence ID" value="MDT7014944.1"/>
    <property type="molecule type" value="Genomic_DNA"/>
</dbReference>
<evidence type="ECO:0000313" key="9">
    <source>
        <dbReference type="Proteomes" id="UP001254075"/>
    </source>
</evidence>
<dbReference type="Gene3D" id="1.10.10.10">
    <property type="entry name" value="Winged helix-like DNA-binding domain superfamily/Winged helix DNA-binding domain"/>
    <property type="match status" value="3"/>
</dbReference>
<evidence type="ECO:0000313" key="5">
    <source>
        <dbReference type="EMBL" id="MDT7013903.1"/>
    </source>
</evidence>
<gene>
    <name evidence="3" type="ORF">RI532_04215</name>
    <name evidence="4" type="ORF">RI532_04745</name>
    <name evidence="5" type="ORF">RI532_05600</name>
    <name evidence="6" type="ORF">RI532_07690</name>
    <name evidence="7" type="ORF">RI532_08055</name>
    <name evidence="8" type="ORF">RI532_11160</name>
</gene>
<dbReference type="PANTHER" id="PTHR33795">
    <property type="entry name" value="INSERTION ELEMENT IS150 PROTEIN INSJ"/>
    <property type="match status" value="1"/>
</dbReference>
<dbReference type="AlphaFoldDB" id="A0AAW8W5D2"/>
<dbReference type="InterPro" id="IPR055247">
    <property type="entry name" value="InsJ-like_HTH"/>
</dbReference>
<organism evidence="3 9">
    <name type="scientific">Levilactobacillus namurensis</name>
    <dbReference type="NCBI Taxonomy" id="380393"/>
    <lineage>
        <taxon>Bacteria</taxon>
        <taxon>Bacillati</taxon>
        <taxon>Bacillota</taxon>
        <taxon>Bacilli</taxon>
        <taxon>Lactobacillales</taxon>
        <taxon>Lactobacillaceae</taxon>
        <taxon>Levilactobacillus</taxon>
    </lineage>
</organism>
<accession>A0AAW8W5D2</accession>
<dbReference type="RefSeq" id="WP_313844707.1">
    <property type="nucleotide sequence ID" value="NZ_JAVLAM010000001.1"/>
</dbReference>
<evidence type="ECO:0000259" key="2">
    <source>
        <dbReference type="Pfam" id="PF13518"/>
    </source>
</evidence>
<dbReference type="GO" id="GO:0043565">
    <property type="term" value="F:sequence-specific DNA binding"/>
    <property type="evidence" value="ECO:0007669"/>
    <property type="project" value="InterPro"/>
</dbReference>
<evidence type="ECO:0000313" key="3">
    <source>
        <dbReference type="EMBL" id="MDT7013631.1"/>
    </source>
</evidence>
<dbReference type="Proteomes" id="UP001254075">
    <property type="component" value="Unassembled WGS sequence"/>
</dbReference>
<dbReference type="EMBL" id="JAVLAM010000001">
    <property type="protein sequence ID" value="MDT7013903.1"/>
    <property type="molecule type" value="Genomic_DNA"/>
</dbReference>
<feature type="domain" description="Insertion element IS150 protein InsJ-like helix-turn-helix" evidence="2">
    <location>
        <begin position="133"/>
        <end position="183"/>
    </location>
</feature>
<sequence>MPRRKFTAEEKLEIIKGLSETDLTKTAYLKMHNVNKSTFSHWQEFYAQDGLEGLKKRKHWTRYSLELKQQAVTAYLNQEGSLDDIRIRFGLRSKSQLRDWIKKFQYNGANHSLTATPSRKQVRIMSRKTTFEERIEIVEYVTASGHTYSQAAEHFNVSYQQVRSWTLKAKNGGYPALKDRRGRTKPREEMTEVERLRLENRQLKTQLREQEIYDIFLKKVREIQNRE</sequence>